<keyword evidence="2" id="KW-0648">Protein biosynthesis</keyword>
<reference evidence="6" key="1">
    <citation type="submission" date="2023-07" db="EMBL/GenBank/DDBJ databases">
        <title>30 novel species of actinomycetes from the DSMZ collection.</title>
        <authorList>
            <person name="Nouioui I."/>
        </authorList>
    </citation>
    <scope>NUCLEOTIDE SEQUENCE [LARGE SCALE GENOMIC DNA]</scope>
    <source>
        <strain evidence="6">DSM 45834</strain>
    </source>
</reference>
<dbReference type="InterPro" id="IPR000795">
    <property type="entry name" value="T_Tr_GTP-bd_dom"/>
</dbReference>
<dbReference type="InterPro" id="IPR031157">
    <property type="entry name" value="G_TR_CS"/>
</dbReference>
<evidence type="ECO:0000256" key="3">
    <source>
        <dbReference type="ARBA" id="ARBA00023134"/>
    </source>
</evidence>
<comment type="caution">
    <text evidence="5">The sequence shown here is derived from an EMBL/GenBank/DDBJ whole genome shotgun (WGS) entry which is preliminary data.</text>
</comment>
<keyword evidence="6" id="KW-1185">Reference proteome</keyword>
<dbReference type="PROSITE" id="PS51722">
    <property type="entry name" value="G_TR_2"/>
    <property type="match status" value="1"/>
</dbReference>
<dbReference type="SUPFAM" id="SSF52540">
    <property type="entry name" value="P-loop containing nucleoside triphosphate hydrolases"/>
    <property type="match status" value="1"/>
</dbReference>
<dbReference type="Pfam" id="PF00009">
    <property type="entry name" value="GTP_EFTU"/>
    <property type="match status" value="1"/>
</dbReference>
<dbReference type="PANTHER" id="PTHR43261:SF1">
    <property type="entry name" value="RIBOSOME-RELEASING FACTOR 2, MITOCHONDRIAL"/>
    <property type="match status" value="1"/>
</dbReference>
<evidence type="ECO:0000256" key="1">
    <source>
        <dbReference type="ARBA" id="ARBA00022741"/>
    </source>
</evidence>
<name>A0ABU2N4S5_9PSEU</name>
<dbReference type="PRINTS" id="PR01037">
    <property type="entry name" value="TCRTETOQM"/>
</dbReference>
<dbReference type="InterPro" id="IPR009000">
    <property type="entry name" value="Transl_B-barrel_sf"/>
</dbReference>
<protein>
    <submittedName>
        <fullName evidence="5">GTP-binding protein</fullName>
    </submittedName>
</protein>
<sequence length="372" mass="38753">MPTLNLGILAHVDAGKTSLTERLLHATGVVAELGSVDAGSTRTDTSPLERRRGITINAAVASLRLGDVTVNIVDTPGHPDFIAEVERSLGVLDGAVLVVSAVEGVQPQTRILMRALRRLHIPTLIVVNKIDRRGARAADLVPELAAKLAPDIVAMGSVRGLGTRAAEFVPFDAPGVEVVAEHDDGVLAGFLADRPVPADQLRGTLAALSRCGRAHPVFFGSAITGAGTDALLGGLPTLLPTAGDDEDAPLSGTVFTIARGTAGEKLAYVRLFAGRLRIRDRPTVGRSKNRITGVEVFDGGPPTRTDVLRAGQIGILRGLDDARIGDAVGAPRSGVAHHHFAPPTLETVIIPGIRPTVACCSPRSSGSPSRIR</sequence>
<keyword evidence="3" id="KW-0342">GTP-binding</keyword>
<accession>A0ABU2N4S5</accession>
<evidence type="ECO:0000313" key="5">
    <source>
        <dbReference type="EMBL" id="MDT0348917.1"/>
    </source>
</evidence>
<dbReference type="EMBL" id="JAVREJ010000002">
    <property type="protein sequence ID" value="MDT0348917.1"/>
    <property type="molecule type" value="Genomic_DNA"/>
</dbReference>
<evidence type="ECO:0000256" key="2">
    <source>
        <dbReference type="ARBA" id="ARBA00022917"/>
    </source>
</evidence>
<dbReference type="Proteomes" id="UP001183202">
    <property type="component" value="Unassembled WGS sequence"/>
</dbReference>
<dbReference type="PROSITE" id="PS00301">
    <property type="entry name" value="G_TR_1"/>
    <property type="match status" value="1"/>
</dbReference>
<dbReference type="Gene3D" id="2.40.30.10">
    <property type="entry name" value="Translation factors"/>
    <property type="match status" value="1"/>
</dbReference>
<keyword evidence="1" id="KW-0547">Nucleotide-binding</keyword>
<dbReference type="SUPFAM" id="SSF50447">
    <property type="entry name" value="Translation proteins"/>
    <property type="match status" value="1"/>
</dbReference>
<dbReference type="Gene3D" id="3.40.50.300">
    <property type="entry name" value="P-loop containing nucleotide triphosphate hydrolases"/>
    <property type="match status" value="1"/>
</dbReference>
<dbReference type="InterPro" id="IPR027417">
    <property type="entry name" value="P-loop_NTPase"/>
</dbReference>
<feature type="domain" description="Tr-type G" evidence="4">
    <location>
        <begin position="1"/>
        <end position="243"/>
    </location>
</feature>
<evidence type="ECO:0000259" key="4">
    <source>
        <dbReference type="PROSITE" id="PS51722"/>
    </source>
</evidence>
<gene>
    <name evidence="5" type="ORF">RM445_05195</name>
</gene>
<organism evidence="5 6">
    <name type="scientific">Pseudonocardia charpentierae</name>
    <dbReference type="NCBI Taxonomy" id="3075545"/>
    <lineage>
        <taxon>Bacteria</taxon>
        <taxon>Bacillati</taxon>
        <taxon>Actinomycetota</taxon>
        <taxon>Actinomycetes</taxon>
        <taxon>Pseudonocardiales</taxon>
        <taxon>Pseudonocardiaceae</taxon>
        <taxon>Pseudonocardia</taxon>
    </lineage>
</organism>
<dbReference type="RefSeq" id="WP_311554854.1">
    <property type="nucleotide sequence ID" value="NZ_JAVREJ010000002.1"/>
</dbReference>
<dbReference type="PANTHER" id="PTHR43261">
    <property type="entry name" value="TRANSLATION ELONGATION FACTOR G-RELATED"/>
    <property type="match status" value="1"/>
</dbReference>
<dbReference type="NCBIfam" id="TIGR00231">
    <property type="entry name" value="small_GTP"/>
    <property type="match status" value="1"/>
</dbReference>
<dbReference type="InterPro" id="IPR005225">
    <property type="entry name" value="Small_GTP-bd"/>
</dbReference>
<dbReference type="PRINTS" id="PR00315">
    <property type="entry name" value="ELONGATNFCT"/>
</dbReference>
<evidence type="ECO:0000313" key="6">
    <source>
        <dbReference type="Proteomes" id="UP001183202"/>
    </source>
</evidence>
<proteinExistence type="predicted"/>